<dbReference type="Proteomes" id="UP001203058">
    <property type="component" value="Unassembled WGS sequence"/>
</dbReference>
<reference evidence="1 2" key="1">
    <citation type="submission" date="2022-03" db="EMBL/GenBank/DDBJ databases">
        <authorList>
            <person name="Jo J.-H."/>
            <person name="Im W.-T."/>
        </authorList>
    </citation>
    <scope>NUCLEOTIDE SEQUENCE [LARGE SCALE GENOMIC DNA]</scope>
    <source>
        <strain evidence="1 2">SM33</strain>
    </source>
</reference>
<gene>
    <name evidence="1" type="ORF">LZ016_02830</name>
</gene>
<dbReference type="EMBL" id="JAKZHW010000001">
    <property type="protein sequence ID" value="MCH8615042.1"/>
    <property type="molecule type" value="Genomic_DNA"/>
</dbReference>
<dbReference type="RefSeq" id="WP_241445720.1">
    <property type="nucleotide sequence ID" value="NZ_JAKZHW010000001.1"/>
</dbReference>
<protein>
    <submittedName>
        <fullName evidence="1">Uncharacterized protein</fullName>
    </submittedName>
</protein>
<name>A0ABS9VJ92_9SPHN</name>
<accession>A0ABS9VJ92</accession>
<organism evidence="1 2">
    <name type="scientific">Sphingomonas telluris</name>
    <dbReference type="NCBI Taxonomy" id="2907998"/>
    <lineage>
        <taxon>Bacteria</taxon>
        <taxon>Pseudomonadati</taxon>
        <taxon>Pseudomonadota</taxon>
        <taxon>Alphaproteobacteria</taxon>
        <taxon>Sphingomonadales</taxon>
        <taxon>Sphingomonadaceae</taxon>
        <taxon>Sphingomonas</taxon>
    </lineage>
</organism>
<comment type="caution">
    <text evidence="1">The sequence shown here is derived from an EMBL/GenBank/DDBJ whole genome shotgun (WGS) entry which is preliminary data.</text>
</comment>
<evidence type="ECO:0000313" key="2">
    <source>
        <dbReference type="Proteomes" id="UP001203058"/>
    </source>
</evidence>
<sequence>MSDESVGDLRRHAEHCRKMAHHFAEGRTRTILLTMADELDGQAEELDIRARPGWLPPV</sequence>
<proteinExistence type="predicted"/>
<keyword evidence="2" id="KW-1185">Reference proteome</keyword>
<evidence type="ECO:0000313" key="1">
    <source>
        <dbReference type="EMBL" id="MCH8615042.1"/>
    </source>
</evidence>